<keyword evidence="2" id="KW-1185">Reference proteome</keyword>
<evidence type="ECO:0000313" key="2">
    <source>
        <dbReference type="Proteomes" id="UP000034245"/>
    </source>
</evidence>
<proteinExistence type="predicted"/>
<organism evidence="1 2">
    <name type="scientific">Corynebacterium minutissimum</name>
    <dbReference type="NCBI Taxonomy" id="38301"/>
    <lineage>
        <taxon>Bacteria</taxon>
        <taxon>Bacillati</taxon>
        <taxon>Actinomycetota</taxon>
        <taxon>Actinomycetes</taxon>
        <taxon>Mycobacteriales</taxon>
        <taxon>Corynebacteriaceae</taxon>
        <taxon>Corynebacterium</taxon>
    </lineage>
</organism>
<protein>
    <submittedName>
        <fullName evidence="1">Uncharacterized protein</fullName>
    </submittedName>
</protein>
<name>A0ACC4U7Q7_9CORY</name>
<reference evidence="1" key="1">
    <citation type="submission" date="2015-04" db="EMBL/GenBank/DDBJ databases">
        <title>Draft Genome Sequences of Three Species of Emerging Human-Pathogenic Corynebacteria.</title>
        <authorList>
            <person name="Pacheco L.G."/>
            <person name="Mattos-Guaraldi A.L."/>
            <person name="Santos C.S."/>
            <person name="Veras A.O."/>
            <person name="Guimaraes L.C."/>
            <person name="Abreu V."/>
            <person name="Pereira F.L."/>
            <person name="Soares S.C."/>
            <person name="Dorella F.A."/>
            <person name="Carvalho A.F."/>
            <person name="Leal C.G."/>
            <person name="Figueiredo H.C."/>
            <person name="Ramos J.N."/>
            <person name="Vieira V."/>
            <person name="Farfour E."/>
            <person name="Guiso N."/>
            <person name="Hirata R.Jr."/>
            <person name="Ramos R.T."/>
            <person name="Azevedo V."/>
            <person name="Silva A."/>
        </authorList>
    </citation>
    <scope>NUCLEOTIDE SEQUENCE</scope>
    <source>
        <strain evidence="1">1941</strain>
    </source>
</reference>
<sequence length="141" mass="15204">MDQPSIDPHFPNEPQRPAEPKESELPPRRGLAGIFNEKLALWGSAILLGSWALGFLSLLLADSAASGPDGAASYMFGFFGLFAFIGLWFATPFLAPLFAFIAIASLDSDVPERKRNAIIALVLSIASVIPIVAHFAPNYLF</sequence>
<dbReference type="Proteomes" id="UP000034245">
    <property type="component" value="Unassembled WGS sequence"/>
</dbReference>
<evidence type="ECO:0000313" key="1">
    <source>
        <dbReference type="EMBL" id="KKO76999.1"/>
    </source>
</evidence>
<accession>A0ACC4U7Q7</accession>
<comment type="caution">
    <text evidence="1">The sequence shown here is derived from an EMBL/GenBank/DDBJ whole genome shotgun (WGS) entry which is preliminary data.</text>
</comment>
<gene>
    <name evidence="1" type="ORF">WU87_12480</name>
</gene>
<dbReference type="EMBL" id="LAYQ01000029">
    <property type="protein sequence ID" value="KKO76999.1"/>
    <property type="molecule type" value="Genomic_DNA"/>
</dbReference>